<evidence type="ECO:0000313" key="3">
    <source>
        <dbReference type="EMBL" id="RVT97443.1"/>
    </source>
</evidence>
<keyword evidence="1" id="KW-0560">Oxidoreductase</keyword>
<dbReference type="GO" id="GO:0016491">
    <property type="term" value="F:oxidoreductase activity"/>
    <property type="evidence" value="ECO:0007669"/>
    <property type="project" value="UniProtKB-KW"/>
</dbReference>
<dbReference type="InterPro" id="IPR036188">
    <property type="entry name" value="FAD/NAD-bd_sf"/>
</dbReference>
<dbReference type="InterPro" id="IPR006076">
    <property type="entry name" value="FAD-dep_OxRdtase"/>
</dbReference>
<gene>
    <name evidence="3" type="ORF">EOD42_06330</name>
</gene>
<dbReference type="SUPFAM" id="SSF51905">
    <property type="entry name" value="FAD/NAD(P)-binding domain"/>
    <property type="match status" value="1"/>
</dbReference>
<protein>
    <submittedName>
        <fullName evidence="3">FAD-binding oxidoreductase</fullName>
    </submittedName>
</protein>
<dbReference type="PRINTS" id="PR00420">
    <property type="entry name" value="RNGMNOXGNASE"/>
</dbReference>
<keyword evidence="4" id="KW-1185">Reference proteome</keyword>
<dbReference type="PANTHER" id="PTHR13847:SF289">
    <property type="entry name" value="GLYCINE OXIDASE"/>
    <property type="match status" value="1"/>
</dbReference>
<evidence type="ECO:0000259" key="2">
    <source>
        <dbReference type="Pfam" id="PF01266"/>
    </source>
</evidence>
<proteinExistence type="predicted"/>
<reference evidence="3 4" key="1">
    <citation type="submission" date="2019-01" db="EMBL/GenBank/DDBJ databases">
        <authorList>
            <person name="Chen W.-M."/>
        </authorList>
    </citation>
    <scope>NUCLEOTIDE SEQUENCE [LARGE SCALE GENOMIC DNA]</scope>
    <source>
        <strain evidence="3 4">CCP-6</strain>
    </source>
</reference>
<sequence length="413" mass="44437">MPRSVLVLGAGMVGVSVALHLRRRGLDVMLVDRQDPGEGASFGNGGLIQREAVHPHPFPRTVGELWRVAKNRSVDVRYDPLALPGFASPLLRYWWHSEPRRFAGTVVAWERLIATCIDEHMALARDAGATEMLRPLGFMRLYSSAQALEAAAIEAEATAREHGLGYRLLDEAGVAAAEPHLLVRRAGAIHWTDTLSCPDPHALTMAYLGLFTAAGGRFAHGDAGSLQRTATGWRVRSDDGPLEAEAAVVALGVSAPRLTARFGYAPPTFGKRGYHRHYKLQGNAVLNSPMVDMGSGFLMAPMAAGVRLTTGAEFVRDDAGPSPIQLTRAEPIARGLLPLAEGVEATPWMGTRPCSADMLPIIGRIPGQEGLWGAFGHGHQGFTLGPTTGRMLAEMMMGEAPFVEAAPYRAERF</sequence>
<dbReference type="GO" id="GO:0005737">
    <property type="term" value="C:cytoplasm"/>
    <property type="evidence" value="ECO:0007669"/>
    <property type="project" value="TreeGrafter"/>
</dbReference>
<dbReference type="RefSeq" id="WP_127786671.1">
    <property type="nucleotide sequence ID" value="NZ_SACL01000002.1"/>
</dbReference>
<dbReference type="Gene3D" id="3.30.9.10">
    <property type="entry name" value="D-Amino Acid Oxidase, subunit A, domain 2"/>
    <property type="match status" value="1"/>
</dbReference>
<evidence type="ECO:0000313" key="4">
    <source>
        <dbReference type="Proteomes" id="UP000282957"/>
    </source>
</evidence>
<name>A0A437MIK2_9PROT</name>
<comment type="caution">
    <text evidence="3">The sequence shown here is derived from an EMBL/GenBank/DDBJ whole genome shotgun (WGS) entry which is preliminary data.</text>
</comment>
<evidence type="ECO:0000256" key="1">
    <source>
        <dbReference type="ARBA" id="ARBA00023002"/>
    </source>
</evidence>
<dbReference type="Gene3D" id="3.50.50.60">
    <property type="entry name" value="FAD/NAD(P)-binding domain"/>
    <property type="match status" value="2"/>
</dbReference>
<dbReference type="OrthoDB" id="9805337at2"/>
<feature type="domain" description="FAD dependent oxidoreductase" evidence="2">
    <location>
        <begin position="5"/>
        <end position="395"/>
    </location>
</feature>
<dbReference type="EMBL" id="SACL01000002">
    <property type="protein sequence ID" value="RVT97443.1"/>
    <property type="molecule type" value="Genomic_DNA"/>
</dbReference>
<organism evidence="3 4">
    <name type="scientific">Rhodovarius crocodyli</name>
    <dbReference type="NCBI Taxonomy" id="1979269"/>
    <lineage>
        <taxon>Bacteria</taxon>
        <taxon>Pseudomonadati</taxon>
        <taxon>Pseudomonadota</taxon>
        <taxon>Alphaproteobacteria</taxon>
        <taxon>Acetobacterales</taxon>
        <taxon>Roseomonadaceae</taxon>
        <taxon>Rhodovarius</taxon>
    </lineage>
</organism>
<dbReference type="Pfam" id="PF01266">
    <property type="entry name" value="DAO"/>
    <property type="match status" value="1"/>
</dbReference>
<dbReference type="PANTHER" id="PTHR13847">
    <property type="entry name" value="SARCOSINE DEHYDROGENASE-RELATED"/>
    <property type="match status" value="1"/>
</dbReference>
<accession>A0A437MIK2</accession>
<dbReference type="AlphaFoldDB" id="A0A437MIK2"/>
<dbReference type="Proteomes" id="UP000282957">
    <property type="component" value="Unassembled WGS sequence"/>
</dbReference>